<keyword evidence="2" id="KW-1003">Cell membrane</keyword>
<dbReference type="EMBL" id="BAABFX010000019">
    <property type="protein sequence ID" value="GAA4391602.1"/>
    <property type="molecule type" value="Genomic_DNA"/>
</dbReference>
<keyword evidence="3 6" id="KW-0812">Transmembrane</keyword>
<sequence>MSAPEHRWPGSVYDHGSDPDPRFSLANERTFLAWIRTALALVAGAAAVDALPLPMPDAVQRTLAAGLALAALLTSVAAWRGWAGTERAMRQGKPLPSNPAMAVVLVAVAVTAVILGVTSVTGA</sequence>
<feature type="domain" description="DUF202" evidence="7">
    <location>
        <begin position="22"/>
        <end position="88"/>
    </location>
</feature>
<gene>
    <name evidence="8" type="ORF">GCM10023153_09790</name>
</gene>
<evidence type="ECO:0000313" key="9">
    <source>
        <dbReference type="Proteomes" id="UP001500390"/>
    </source>
</evidence>
<evidence type="ECO:0000256" key="2">
    <source>
        <dbReference type="ARBA" id="ARBA00022475"/>
    </source>
</evidence>
<evidence type="ECO:0000256" key="4">
    <source>
        <dbReference type="ARBA" id="ARBA00022989"/>
    </source>
</evidence>
<reference evidence="9" key="1">
    <citation type="journal article" date="2019" name="Int. J. Syst. Evol. Microbiol.">
        <title>The Global Catalogue of Microorganisms (GCM) 10K type strain sequencing project: providing services to taxonomists for standard genome sequencing and annotation.</title>
        <authorList>
            <consortium name="The Broad Institute Genomics Platform"/>
            <consortium name="The Broad Institute Genome Sequencing Center for Infectious Disease"/>
            <person name="Wu L."/>
            <person name="Ma J."/>
        </authorList>
    </citation>
    <scope>NUCLEOTIDE SEQUENCE [LARGE SCALE GENOMIC DNA]</scope>
    <source>
        <strain evidence="9">JCM 17738</strain>
    </source>
</reference>
<evidence type="ECO:0000256" key="6">
    <source>
        <dbReference type="SAM" id="Phobius"/>
    </source>
</evidence>
<dbReference type="Proteomes" id="UP001500390">
    <property type="component" value="Unassembled WGS sequence"/>
</dbReference>
<proteinExistence type="predicted"/>
<name>A0ABP8JIZ5_9MICO</name>
<feature type="transmembrane region" description="Helical" evidence="6">
    <location>
        <begin position="31"/>
        <end position="51"/>
    </location>
</feature>
<keyword evidence="4 6" id="KW-1133">Transmembrane helix</keyword>
<keyword evidence="5 6" id="KW-0472">Membrane</keyword>
<feature type="transmembrane region" description="Helical" evidence="6">
    <location>
        <begin position="102"/>
        <end position="122"/>
    </location>
</feature>
<dbReference type="Pfam" id="PF02656">
    <property type="entry name" value="DUF202"/>
    <property type="match status" value="1"/>
</dbReference>
<organism evidence="8 9">
    <name type="scientific">Ornithinibacter aureus</name>
    <dbReference type="NCBI Taxonomy" id="622664"/>
    <lineage>
        <taxon>Bacteria</taxon>
        <taxon>Bacillati</taxon>
        <taxon>Actinomycetota</taxon>
        <taxon>Actinomycetes</taxon>
        <taxon>Micrococcales</taxon>
        <taxon>Intrasporangiaceae</taxon>
        <taxon>Ornithinibacter</taxon>
    </lineage>
</organism>
<evidence type="ECO:0000256" key="1">
    <source>
        <dbReference type="ARBA" id="ARBA00004651"/>
    </source>
</evidence>
<feature type="transmembrane region" description="Helical" evidence="6">
    <location>
        <begin position="63"/>
        <end position="82"/>
    </location>
</feature>
<dbReference type="RefSeq" id="WP_159901006.1">
    <property type="nucleotide sequence ID" value="NZ_BAABFX010000019.1"/>
</dbReference>
<dbReference type="PANTHER" id="PTHR34187:SF2">
    <property type="entry name" value="DUF202 DOMAIN-CONTAINING PROTEIN"/>
    <property type="match status" value="1"/>
</dbReference>
<comment type="subcellular location">
    <subcellularLocation>
        <location evidence="1">Cell membrane</location>
        <topology evidence="1">Multi-pass membrane protein</topology>
    </subcellularLocation>
</comment>
<dbReference type="PANTHER" id="PTHR34187">
    <property type="entry name" value="FGR18P"/>
    <property type="match status" value="1"/>
</dbReference>
<accession>A0ABP8JIZ5</accession>
<keyword evidence="9" id="KW-1185">Reference proteome</keyword>
<evidence type="ECO:0000313" key="8">
    <source>
        <dbReference type="EMBL" id="GAA4391602.1"/>
    </source>
</evidence>
<evidence type="ECO:0000256" key="3">
    <source>
        <dbReference type="ARBA" id="ARBA00022692"/>
    </source>
</evidence>
<protein>
    <submittedName>
        <fullName evidence="8">DUF202 domain-containing protein</fullName>
    </submittedName>
</protein>
<evidence type="ECO:0000259" key="7">
    <source>
        <dbReference type="Pfam" id="PF02656"/>
    </source>
</evidence>
<comment type="caution">
    <text evidence="8">The sequence shown here is derived from an EMBL/GenBank/DDBJ whole genome shotgun (WGS) entry which is preliminary data.</text>
</comment>
<evidence type="ECO:0000256" key="5">
    <source>
        <dbReference type="ARBA" id="ARBA00023136"/>
    </source>
</evidence>
<dbReference type="InterPro" id="IPR052053">
    <property type="entry name" value="IM_YidH-like"/>
</dbReference>
<dbReference type="InterPro" id="IPR003807">
    <property type="entry name" value="DUF202"/>
</dbReference>